<organism evidence="3">
    <name type="scientific">Pseudo-nitzschia australis</name>
    <dbReference type="NCBI Taxonomy" id="44445"/>
    <lineage>
        <taxon>Eukaryota</taxon>
        <taxon>Sar</taxon>
        <taxon>Stramenopiles</taxon>
        <taxon>Ochrophyta</taxon>
        <taxon>Bacillariophyta</taxon>
        <taxon>Bacillariophyceae</taxon>
        <taxon>Bacillariophycidae</taxon>
        <taxon>Bacillariales</taxon>
        <taxon>Bacillariaceae</taxon>
        <taxon>Pseudo-nitzschia</taxon>
    </lineage>
</organism>
<keyword evidence="2" id="KW-0732">Signal</keyword>
<feature type="compositionally biased region" description="Acidic residues" evidence="1">
    <location>
        <begin position="84"/>
        <end position="126"/>
    </location>
</feature>
<name>A0A7S4ACT9_9STRA</name>
<feature type="signal peptide" evidence="2">
    <location>
        <begin position="1"/>
        <end position="18"/>
    </location>
</feature>
<reference evidence="3" key="1">
    <citation type="submission" date="2021-01" db="EMBL/GenBank/DDBJ databases">
        <authorList>
            <person name="Corre E."/>
            <person name="Pelletier E."/>
            <person name="Niang G."/>
            <person name="Scheremetjew M."/>
            <person name="Finn R."/>
            <person name="Kale V."/>
            <person name="Holt S."/>
            <person name="Cochrane G."/>
            <person name="Meng A."/>
            <person name="Brown T."/>
            <person name="Cohen L."/>
        </authorList>
    </citation>
    <scope>NUCLEOTIDE SEQUENCE</scope>
    <source>
        <strain evidence="3">10249 10 AB</strain>
    </source>
</reference>
<evidence type="ECO:0000256" key="1">
    <source>
        <dbReference type="SAM" id="MobiDB-lite"/>
    </source>
</evidence>
<accession>A0A7S4ACT9</accession>
<feature type="compositionally biased region" description="Basic and acidic residues" evidence="1">
    <location>
        <begin position="30"/>
        <end position="46"/>
    </location>
</feature>
<dbReference type="EMBL" id="HBIX01005130">
    <property type="protein sequence ID" value="CAE0711335.1"/>
    <property type="molecule type" value="Transcribed_RNA"/>
</dbReference>
<dbReference type="AlphaFoldDB" id="A0A7S4ACT9"/>
<gene>
    <name evidence="3" type="ORF">PAUS00366_LOCUS4072</name>
</gene>
<feature type="compositionally biased region" description="Basic and acidic residues" evidence="1">
    <location>
        <begin position="127"/>
        <end position="139"/>
    </location>
</feature>
<protein>
    <submittedName>
        <fullName evidence="3">Uncharacterized protein</fullName>
    </submittedName>
</protein>
<evidence type="ECO:0000313" key="3">
    <source>
        <dbReference type="EMBL" id="CAE0711335.1"/>
    </source>
</evidence>
<proteinExistence type="predicted"/>
<feature type="chain" id="PRO_5030567052" evidence="2">
    <location>
        <begin position="19"/>
        <end position="139"/>
    </location>
</feature>
<sequence length="139" mass="15302">MWRMSHLSAAVIKRMWQALLIRKMVLLKIDSPDVEKETSVRRRNQEDVASSSDSVDSPSEDSPDVEDEPSVRRHNQEDAASSSDSEDGPSEDDPSEDGPSEDSSSDSEDGPSIDSTSEDSPDVEDEPSVRRHNQEDAAS</sequence>
<feature type="region of interest" description="Disordered" evidence="1">
    <location>
        <begin position="29"/>
        <end position="139"/>
    </location>
</feature>
<feature type="compositionally biased region" description="Acidic residues" evidence="1">
    <location>
        <begin position="58"/>
        <end position="68"/>
    </location>
</feature>
<evidence type="ECO:0000256" key="2">
    <source>
        <dbReference type="SAM" id="SignalP"/>
    </source>
</evidence>